<gene>
    <name evidence="1" type="ORF">HPB48_018836</name>
</gene>
<dbReference type="Proteomes" id="UP000821853">
    <property type="component" value="Chromosome 2"/>
</dbReference>
<dbReference type="VEuPathDB" id="VectorBase:HLOH_060870"/>
<proteinExistence type="predicted"/>
<dbReference type="EMBL" id="JABSTR010000004">
    <property type="protein sequence ID" value="KAH9368131.1"/>
    <property type="molecule type" value="Genomic_DNA"/>
</dbReference>
<name>A0A9J6FZI0_HAELO</name>
<keyword evidence="2" id="KW-1185">Reference proteome</keyword>
<organism evidence="1 2">
    <name type="scientific">Haemaphysalis longicornis</name>
    <name type="common">Bush tick</name>
    <dbReference type="NCBI Taxonomy" id="44386"/>
    <lineage>
        <taxon>Eukaryota</taxon>
        <taxon>Metazoa</taxon>
        <taxon>Ecdysozoa</taxon>
        <taxon>Arthropoda</taxon>
        <taxon>Chelicerata</taxon>
        <taxon>Arachnida</taxon>
        <taxon>Acari</taxon>
        <taxon>Parasitiformes</taxon>
        <taxon>Ixodida</taxon>
        <taxon>Ixodoidea</taxon>
        <taxon>Ixodidae</taxon>
        <taxon>Haemaphysalinae</taxon>
        <taxon>Haemaphysalis</taxon>
    </lineage>
</organism>
<evidence type="ECO:0000313" key="2">
    <source>
        <dbReference type="Proteomes" id="UP000821853"/>
    </source>
</evidence>
<accession>A0A9J6FZI0</accession>
<protein>
    <submittedName>
        <fullName evidence="1">Uncharacterized protein</fullName>
    </submittedName>
</protein>
<reference evidence="1 2" key="1">
    <citation type="journal article" date="2020" name="Cell">
        <title>Large-Scale Comparative Analyses of Tick Genomes Elucidate Their Genetic Diversity and Vector Capacities.</title>
        <authorList>
            <consortium name="Tick Genome and Microbiome Consortium (TIGMIC)"/>
            <person name="Jia N."/>
            <person name="Wang J."/>
            <person name="Shi W."/>
            <person name="Du L."/>
            <person name="Sun Y."/>
            <person name="Zhan W."/>
            <person name="Jiang J.F."/>
            <person name="Wang Q."/>
            <person name="Zhang B."/>
            <person name="Ji P."/>
            <person name="Bell-Sakyi L."/>
            <person name="Cui X.M."/>
            <person name="Yuan T.T."/>
            <person name="Jiang B.G."/>
            <person name="Yang W.F."/>
            <person name="Lam T.T."/>
            <person name="Chang Q.C."/>
            <person name="Ding S.J."/>
            <person name="Wang X.J."/>
            <person name="Zhu J.G."/>
            <person name="Ruan X.D."/>
            <person name="Zhao L."/>
            <person name="Wei J.T."/>
            <person name="Ye R.Z."/>
            <person name="Que T.C."/>
            <person name="Du C.H."/>
            <person name="Zhou Y.H."/>
            <person name="Cheng J.X."/>
            <person name="Dai P.F."/>
            <person name="Guo W.B."/>
            <person name="Han X.H."/>
            <person name="Huang E.J."/>
            <person name="Li L.F."/>
            <person name="Wei W."/>
            <person name="Gao Y.C."/>
            <person name="Liu J.Z."/>
            <person name="Shao H.Z."/>
            <person name="Wang X."/>
            <person name="Wang C.C."/>
            <person name="Yang T.C."/>
            <person name="Huo Q.B."/>
            <person name="Li W."/>
            <person name="Chen H.Y."/>
            <person name="Chen S.E."/>
            <person name="Zhou L.G."/>
            <person name="Ni X.B."/>
            <person name="Tian J.H."/>
            <person name="Sheng Y."/>
            <person name="Liu T."/>
            <person name="Pan Y.S."/>
            <person name="Xia L.Y."/>
            <person name="Li J."/>
            <person name="Zhao F."/>
            <person name="Cao W.C."/>
        </authorList>
    </citation>
    <scope>NUCLEOTIDE SEQUENCE [LARGE SCALE GENOMIC DNA]</scope>
    <source>
        <strain evidence="1">HaeL-2018</strain>
    </source>
</reference>
<evidence type="ECO:0000313" key="1">
    <source>
        <dbReference type="EMBL" id="KAH9368131.1"/>
    </source>
</evidence>
<comment type="caution">
    <text evidence="1">The sequence shown here is derived from an EMBL/GenBank/DDBJ whole genome shotgun (WGS) entry which is preliminary data.</text>
</comment>
<sequence>MVPPAQVDVVQHPTIGVISDNYIDRFPHHAYAPTESIVTEAPVGVAVAAARTSIDYAGLFSAGRQESENNNWQELVSKLGLRKLKCEHIPPGRRWSAP</sequence>
<dbReference type="AlphaFoldDB" id="A0A9J6FZI0"/>